<evidence type="ECO:0000313" key="2">
    <source>
        <dbReference type="Proteomes" id="UP000335636"/>
    </source>
</evidence>
<evidence type="ECO:0000313" key="1">
    <source>
        <dbReference type="EMBL" id="VTJ85307.1"/>
    </source>
</evidence>
<feature type="non-terminal residue" evidence="1">
    <location>
        <position position="1"/>
    </location>
</feature>
<accession>A0A5E4CU14</accession>
<keyword evidence="2" id="KW-1185">Reference proteome</keyword>
<feature type="non-terminal residue" evidence="1">
    <location>
        <position position="61"/>
    </location>
</feature>
<comment type="caution">
    <text evidence="1">The sequence shown here is derived from an EMBL/GenBank/DDBJ whole genome shotgun (WGS) entry which is preliminary data.</text>
</comment>
<dbReference type="EMBL" id="CABDUW010002068">
    <property type="protein sequence ID" value="VTJ85307.1"/>
    <property type="molecule type" value="Genomic_DNA"/>
</dbReference>
<sequence>VSTIPGVSAYGNATSVQIGNISGYIDTPDPPTIISYLPGLLYKFSCSYPLEYLVNNTQLAS</sequence>
<organism evidence="1 2">
    <name type="scientific">Marmota monax</name>
    <name type="common">Woodchuck</name>
    <dbReference type="NCBI Taxonomy" id="9995"/>
    <lineage>
        <taxon>Eukaryota</taxon>
        <taxon>Metazoa</taxon>
        <taxon>Chordata</taxon>
        <taxon>Craniata</taxon>
        <taxon>Vertebrata</taxon>
        <taxon>Euteleostomi</taxon>
        <taxon>Mammalia</taxon>
        <taxon>Eutheria</taxon>
        <taxon>Euarchontoglires</taxon>
        <taxon>Glires</taxon>
        <taxon>Rodentia</taxon>
        <taxon>Sciuromorpha</taxon>
        <taxon>Sciuridae</taxon>
        <taxon>Xerinae</taxon>
        <taxon>Marmotini</taxon>
        <taxon>Marmota</taxon>
    </lineage>
</organism>
<dbReference type="Proteomes" id="UP000335636">
    <property type="component" value="Unassembled WGS sequence"/>
</dbReference>
<gene>
    <name evidence="1" type="ORF">MONAX_5E002473</name>
</gene>
<protein>
    <submittedName>
        <fullName evidence="1">Uncharacterized protein</fullName>
    </submittedName>
</protein>
<name>A0A5E4CU14_MARMO</name>
<dbReference type="AlphaFoldDB" id="A0A5E4CU14"/>
<proteinExistence type="predicted"/>
<reference evidence="1" key="1">
    <citation type="submission" date="2019-04" db="EMBL/GenBank/DDBJ databases">
        <authorList>
            <person name="Alioto T."/>
            <person name="Alioto T."/>
        </authorList>
    </citation>
    <scope>NUCLEOTIDE SEQUENCE [LARGE SCALE GENOMIC DNA]</scope>
</reference>